<dbReference type="GO" id="GO:0046854">
    <property type="term" value="P:phosphatidylinositol phosphate biosynthetic process"/>
    <property type="evidence" value="ECO:0007669"/>
    <property type="project" value="InterPro"/>
</dbReference>
<dbReference type="EMBL" id="LBXO01000013">
    <property type="protein sequence ID" value="KKR33176.1"/>
    <property type="molecule type" value="Genomic_DNA"/>
</dbReference>
<dbReference type="PANTHER" id="PTHR20854:SF4">
    <property type="entry name" value="INOSITOL-1-MONOPHOSPHATASE-RELATED"/>
    <property type="match status" value="1"/>
</dbReference>
<comment type="similarity">
    <text evidence="3 8">Belongs to the inositol monophosphatase superfamily.</text>
</comment>
<evidence type="ECO:0000256" key="2">
    <source>
        <dbReference type="ARBA" id="ARBA00001946"/>
    </source>
</evidence>
<evidence type="ECO:0000256" key="7">
    <source>
        <dbReference type="PIRSR" id="PIRSR600760-2"/>
    </source>
</evidence>
<comment type="caution">
    <text evidence="9">The sequence shown here is derived from an EMBL/GenBank/DDBJ whole genome shotgun (WGS) entry which is preliminary data.</text>
</comment>
<keyword evidence="6 7" id="KW-0460">Magnesium</keyword>
<dbReference type="Gene3D" id="3.40.190.80">
    <property type="match status" value="1"/>
</dbReference>
<dbReference type="InterPro" id="IPR033942">
    <property type="entry name" value="IMPase"/>
</dbReference>
<protein>
    <recommendedName>
        <fullName evidence="8">Inositol-1-monophosphatase</fullName>
        <ecNumber evidence="8">3.1.3.25</ecNumber>
    </recommendedName>
</protein>
<evidence type="ECO:0000256" key="8">
    <source>
        <dbReference type="RuleBase" id="RU364068"/>
    </source>
</evidence>
<evidence type="ECO:0000313" key="9">
    <source>
        <dbReference type="EMBL" id="KKR33176.1"/>
    </source>
</evidence>
<comment type="catalytic activity">
    <reaction evidence="1 8">
        <text>a myo-inositol phosphate + H2O = myo-inositol + phosphate</text>
        <dbReference type="Rhea" id="RHEA:24056"/>
        <dbReference type="ChEBI" id="CHEBI:15377"/>
        <dbReference type="ChEBI" id="CHEBI:17268"/>
        <dbReference type="ChEBI" id="CHEBI:43474"/>
        <dbReference type="ChEBI" id="CHEBI:84139"/>
        <dbReference type="EC" id="3.1.3.25"/>
    </reaction>
</comment>
<dbReference type="FunFam" id="3.30.540.10:FF:000003">
    <property type="entry name" value="Inositol-1-monophosphatase"/>
    <property type="match status" value="1"/>
</dbReference>
<organism evidence="9 10">
    <name type="scientific">Candidatus Falkowbacteria bacterium GW2011_GWF2_39_8</name>
    <dbReference type="NCBI Taxonomy" id="1618642"/>
    <lineage>
        <taxon>Bacteria</taxon>
        <taxon>Candidatus Falkowiibacteriota</taxon>
    </lineage>
</organism>
<dbReference type="InterPro" id="IPR020550">
    <property type="entry name" value="Inositol_monophosphatase_CS"/>
</dbReference>
<dbReference type="GO" id="GO:0006020">
    <property type="term" value="P:inositol metabolic process"/>
    <property type="evidence" value="ECO:0007669"/>
    <property type="project" value="TreeGrafter"/>
</dbReference>
<dbReference type="AlphaFoldDB" id="A0A0G0Q788"/>
<dbReference type="SUPFAM" id="SSF56655">
    <property type="entry name" value="Carbohydrate phosphatase"/>
    <property type="match status" value="1"/>
</dbReference>
<dbReference type="PROSITE" id="PS00629">
    <property type="entry name" value="IMP_1"/>
    <property type="match status" value="1"/>
</dbReference>
<dbReference type="InterPro" id="IPR020583">
    <property type="entry name" value="Inositol_monoP_metal-BS"/>
</dbReference>
<feature type="binding site" evidence="7">
    <location>
        <position position="88"/>
    </location>
    <ligand>
        <name>Mg(2+)</name>
        <dbReference type="ChEBI" id="CHEBI:18420"/>
        <label>1</label>
        <note>catalytic</note>
    </ligand>
</feature>
<dbReference type="GO" id="GO:0007165">
    <property type="term" value="P:signal transduction"/>
    <property type="evidence" value="ECO:0007669"/>
    <property type="project" value="TreeGrafter"/>
</dbReference>
<feature type="binding site" evidence="7">
    <location>
        <position position="86"/>
    </location>
    <ligand>
        <name>Mg(2+)</name>
        <dbReference type="ChEBI" id="CHEBI:18420"/>
        <label>1</label>
        <note>catalytic</note>
    </ligand>
</feature>
<feature type="binding site" evidence="7">
    <location>
        <position position="212"/>
    </location>
    <ligand>
        <name>Mg(2+)</name>
        <dbReference type="ChEBI" id="CHEBI:18420"/>
        <label>1</label>
        <note>catalytic</note>
    </ligand>
</feature>
<evidence type="ECO:0000256" key="4">
    <source>
        <dbReference type="ARBA" id="ARBA00022723"/>
    </source>
</evidence>
<comment type="cofactor">
    <cofactor evidence="2 7 8">
        <name>Mg(2+)</name>
        <dbReference type="ChEBI" id="CHEBI:18420"/>
    </cofactor>
</comment>
<dbReference type="CDD" id="cd01639">
    <property type="entry name" value="IMPase"/>
    <property type="match status" value="1"/>
</dbReference>
<keyword evidence="5 8" id="KW-0378">Hydrolase</keyword>
<dbReference type="PROSITE" id="PS00630">
    <property type="entry name" value="IMP_2"/>
    <property type="match status" value="1"/>
</dbReference>
<dbReference type="PRINTS" id="PR00377">
    <property type="entry name" value="IMPHPHTASES"/>
</dbReference>
<dbReference type="EC" id="3.1.3.25" evidence="8"/>
<dbReference type="PATRIC" id="fig|1618642.3.peg.345"/>
<dbReference type="Gene3D" id="3.30.540.10">
    <property type="entry name" value="Fructose-1,6-Bisphosphatase, subunit A, domain 1"/>
    <property type="match status" value="1"/>
</dbReference>
<dbReference type="GO" id="GO:0046872">
    <property type="term" value="F:metal ion binding"/>
    <property type="evidence" value="ECO:0007669"/>
    <property type="project" value="UniProtKB-KW"/>
</dbReference>
<dbReference type="PANTHER" id="PTHR20854">
    <property type="entry name" value="INOSITOL MONOPHOSPHATASE"/>
    <property type="match status" value="1"/>
</dbReference>
<evidence type="ECO:0000256" key="6">
    <source>
        <dbReference type="ARBA" id="ARBA00022842"/>
    </source>
</evidence>
<name>A0A0G0Q788_9BACT</name>
<dbReference type="GO" id="GO:0008934">
    <property type="term" value="F:inositol monophosphate 1-phosphatase activity"/>
    <property type="evidence" value="ECO:0007669"/>
    <property type="project" value="InterPro"/>
</dbReference>
<reference evidence="9 10" key="1">
    <citation type="journal article" date="2015" name="Nature">
        <title>rRNA introns, odd ribosomes, and small enigmatic genomes across a large radiation of phyla.</title>
        <authorList>
            <person name="Brown C.T."/>
            <person name="Hug L.A."/>
            <person name="Thomas B.C."/>
            <person name="Sharon I."/>
            <person name="Castelle C.J."/>
            <person name="Singh A."/>
            <person name="Wilkins M.J."/>
            <person name="Williams K.H."/>
            <person name="Banfield J.F."/>
        </authorList>
    </citation>
    <scope>NUCLEOTIDE SEQUENCE [LARGE SCALE GENOMIC DNA]</scope>
</reference>
<accession>A0A0G0Q788</accession>
<evidence type="ECO:0000256" key="5">
    <source>
        <dbReference type="ARBA" id="ARBA00022801"/>
    </source>
</evidence>
<evidence type="ECO:0000313" key="10">
    <source>
        <dbReference type="Proteomes" id="UP000034137"/>
    </source>
</evidence>
<sequence length="273" mass="30485">MENLNKIKATATRAAKRAGEQLLKEFFKFDRSKIELKSKFEILTKCDLISERIILNEIKKAFPTHAILSEESGSNSIKSEYLWIIDPIDGSTNFSFHNPLWSISIGLAKDNQLICGLVYVPILKELYWAEKNKGAFCNGKKIKVSNLTDGNAVHTFCHGGTKGDIKTALAYYKKQKLDKLDCRQLGSAAIELAFVASGRTESIMIPGVRIWDIAAGVLLVREAGGQVTDFSGKPWQLEFSDTIFKNNETSSRKDILASNCLVHDEILKVIKKI</sequence>
<feature type="binding site" evidence="7">
    <location>
        <position position="89"/>
    </location>
    <ligand>
        <name>Mg(2+)</name>
        <dbReference type="ChEBI" id="CHEBI:18420"/>
        <label>1</label>
        <note>catalytic</note>
    </ligand>
</feature>
<evidence type="ECO:0000256" key="1">
    <source>
        <dbReference type="ARBA" id="ARBA00001033"/>
    </source>
</evidence>
<evidence type="ECO:0000256" key="3">
    <source>
        <dbReference type="ARBA" id="ARBA00009759"/>
    </source>
</evidence>
<dbReference type="InterPro" id="IPR000760">
    <property type="entry name" value="Inositol_monophosphatase-like"/>
</dbReference>
<dbReference type="Pfam" id="PF00459">
    <property type="entry name" value="Inositol_P"/>
    <property type="match status" value="1"/>
</dbReference>
<keyword evidence="4 7" id="KW-0479">Metal-binding</keyword>
<dbReference type="Proteomes" id="UP000034137">
    <property type="component" value="Unassembled WGS sequence"/>
</dbReference>
<proteinExistence type="inferred from homology"/>
<feature type="binding site" evidence="7">
    <location>
        <position position="70"/>
    </location>
    <ligand>
        <name>Mg(2+)</name>
        <dbReference type="ChEBI" id="CHEBI:18420"/>
        <label>1</label>
        <note>catalytic</note>
    </ligand>
</feature>
<gene>
    <name evidence="9" type="ORF">UT64_C0013G0008</name>
</gene>